<sequence>MGINVFTSGTDNVQAADILRISNQDNNPSGFLINTTSGVIPHFEYVFPIRRKKPWVTLILFTWKDDPIPLSTPSPPTLGSQVLTVQSITIRIRDKLFINSIQTTGSVFFEDIRLLWRRKMNRLEQELTTFSSSDEMEVEFRHGRFIPNSV</sequence>
<evidence type="ECO:0000313" key="2">
    <source>
        <dbReference type="Proteomes" id="UP000467700"/>
    </source>
</evidence>
<evidence type="ECO:0000313" key="1">
    <source>
        <dbReference type="EMBL" id="CAA7263784.1"/>
    </source>
</evidence>
<comment type="caution">
    <text evidence="1">The sequence shown here is derived from an EMBL/GenBank/DDBJ whole genome shotgun (WGS) entry which is preliminary data.</text>
</comment>
<dbReference type="AlphaFoldDB" id="A0A8S0W5U4"/>
<dbReference type="EMBL" id="CACVBS010000041">
    <property type="protein sequence ID" value="CAA7263784.1"/>
    <property type="molecule type" value="Genomic_DNA"/>
</dbReference>
<keyword evidence="2" id="KW-1185">Reference proteome</keyword>
<proteinExistence type="predicted"/>
<reference evidence="1 2" key="1">
    <citation type="submission" date="2020-01" db="EMBL/GenBank/DDBJ databases">
        <authorList>
            <person name="Gupta K D."/>
        </authorList>
    </citation>
    <scope>NUCLEOTIDE SEQUENCE [LARGE SCALE GENOMIC DNA]</scope>
</reference>
<organism evidence="1 2">
    <name type="scientific">Cyclocybe aegerita</name>
    <name type="common">Black poplar mushroom</name>
    <name type="synonym">Agrocybe aegerita</name>
    <dbReference type="NCBI Taxonomy" id="1973307"/>
    <lineage>
        <taxon>Eukaryota</taxon>
        <taxon>Fungi</taxon>
        <taxon>Dikarya</taxon>
        <taxon>Basidiomycota</taxon>
        <taxon>Agaricomycotina</taxon>
        <taxon>Agaricomycetes</taxon>
        <taxon>Agaricomycetidae</taxon>
        <taxon>Agaricales</taxon>
        <taxon>Agaricineae</taxon>
        <taxon>Bolbitiaceae</taxon>
        <taxon>Cyclocybe</taxon>
    </lineage>
</organism>
<protein>
    <submittedName>
        <fullName evidence="1">Uncharacterized protein</fullName>
    </submittedName>
</protein>
<dbReference type="Proteomes" id="UP000467700">
    <property type="component" value="Unassembled WGS sequence"/>
</dbReference>
<accession>A0A8S0W5U4</accession>
<name>A0A8S0W5U4_CYCAE</name>
<gene>
    <name evidence="1" type="ORF">AAE3_LOCUS6108</name>
</gene>